<protein>
    <submittedName>
        <fullName evidence="1">Uncharacterized protein</fullName>
    </submittedName>
</protein>
<name>A0AAI9N4X3_9BURK</name>
<evidence type="ECO:0000313" key="2">
    <source>
        <dbReference type="Proteomes" id="UP000006772"/>
    </source>
</evidence>
<comment type="caution">
    <text evidence="1">The sequence shown here is derived from an EMBL/GenBank/DDBJ whole genome shotgun (WGS) entry which is preliminary data.</text>
</comment>
<organism evidence="1 2">
    <name type="scientific">Herbaspirillum frisingense GSF30</name>
    <dbReference type="NCBI Taxonomy" id="864073"/>
    <lineage>
        <taxon>Bacteria</taxon>
        <taxon>Pseudomonadati</taxon>
        <taxon>Pseudomonadota</taxon>
        <taxon>Betaproteobacteria</taxon>
        <taxon>Burkholderiales</taxon>
        <taxon>Oxalobacteraceae</taxon>
        <taxon>Herbaspirillum</taxon>
    </lineage>
</organism>
<dbReference type="AlphaFoldDB" id="A0AAI9N4X3"/>
<dbReference type="RefSeq" id="WP_006462150.1">
    <property type="nucleotide sequence ID" value="NZ_AEEC02000005.1"/>
</dbReference>
<dbReference type="EMBL" id="AEEC02000005">
    <property type="protein sequence ID" value="EOA05784.1"/>
    <property type="molecule type" value="Genomic_DNA"/>
</dbReference>
<evidence type="ECO:0000313" key="1">
    <source>
        <dbReference type="EMBL" id="EOA05784.1"/>
    </source>
</evidence>
<proteinExistence type="predicted"/>
<gene>
    <name evidence="1" type="ORF">HFRIS_004978</name>
</gene>
<reference evidence="1 2" key="1">
    <citation type="journal article" date="2013" name="Front. Microbiol.">
        <title>The genome of the endophytic bacterium H. frisingense GSF30(T) identifies diverse strategies in the Herbaspirillum genus to interact with plants.</title>
        <authorList>
            <person name="Straub D."/>
            <person name="Rothballer M."/>
            <person name="Hartmann A."/>
            <person name="Ludewig U."/>
        </authorList>
    </citation>
    <scope>NUCLEOTIDE SEQUENCE [LARGE SCALE GENOMIC DNA]</scope>
    <source>
        <strain evidence="1 2">GSF30</strain>
    </source>
</reference>
<accession>A0AAI9N4X3</accession>
<dbReference type="Proteomes" id="UP000006772">
    <property type="component" value="Unassembled WGS sequence"/>
</dbReference>
<sequence>MNTIQETKARLRGLALALTTILDNYGINTDQMPYYNMQRQELEDIIANIDVVPPPEPVTVDDVVAAVAGHIGDLEEKIDGLIALANAHGEAQQAAAAA</sequence>